<evidence type="ECO:0000256" key="1">
    <source>
        <dbReference type="ARBA" id="ARBA00022729"/>
    </source>
</evidence>
<protein>
    <recommendedName>
        <fullName evidence="5">5'-nucleotidase, lipoprotein e(P4) family</fullName>
    </recommendedName>
</protein>
<dbReference type="PIRSF" id="PIRSF019271">
    <property type="entry name" value="Acid_Ptase_C"/>
    <property type="match status" value="1"/>
</dbReference>
<dbReference type="Proteomes" id="UP000585327">
    <property type="component" value="Unassembled WGS sequence"/>
</dbReference>
<dbReference type="PANTHER" id="PTHR31284">
    <property type="entry name" value="ACID PHOSPHATASE-LIKE PROTEIN"/>
    <property type="match status" value="1"/>
</dbReference>
<dbReference type="InterPro" id="IPR006423">
    <property type="entry name" value="Lipo_e_P4"/>
</dbReference>
<dbReference type="AlphaFoldDB" id="A0A838YX80"/>
<dbReference type="SFLD" id="SFLDS00003">
    <property type="entry name" value="Haloacid_Dehalogenase"/>
    <property type="match status" value="1"/>
</dbReference>
<feature type="signal peptide" evidence="2">
    <location>
        <begin position="1"/>
        <end position="23"/>
    </location>
</feature>
<evidence type="ECO:0000313" key="3">
    <source>
        <dbReference type="EMBL" id="MBA4723975.1"/>
    </source>
</evidence>
<dbReference type="InterPro" id="IPR005519">
    <property type="entry name" value="Acid_phosphat_B-like"/>
</dbReference>
<feature type="chain" id="PRO_5032985783" description="5'-nucleotidase, lipoprotein e(P4) family" evidence="2">
    <location>
        <begin position="24"/>
        <end position="281"/>
    </location>
</feature>
<accession>A0A838YX80</accession>
<proteinExistence type="predicted"/>
<comment type="caution">
    <text evidence="3">The sequence shown here is derived from an EMBL/GenBank/DDBJ whole genome shotgun (WGS) entry which is preliminary data.</text>
</comment>
<reference evidence="3 4" key="1">
    <citation type="submission" date="2020-06" db="EMBL/GenBank/DDBJ databases">
        <title>Dysbiosis in marine aquaculture revealed through microbiome analysis: reverse ecology for environmental sustainability.</title>
        <authorList>
            <person name="Haro-Moreno J.M."/>
            <person name="Coutinho F.H."/>
            <person name="Zaragoza-Solas A."/>
            <person name="Picazo A."/>
            <person name="Almagro-Moreno S."/>
            <person name="Lopez-Perez M."/>
        </authorList>
    </citation>
    <scope>NUCLEOTIDE SEQUENCE [LARGE SCALE GENOMIC DNA]</scope>
    <source>
        <strain evidence="3">MCMED-G42</strain>
    </source>
</reference>
<gene>
    <name evidence="3" type="ORF">H2021_02040</name>
</gene>
<name>A0A838YX80_9GAMM</name>
<dbReference type="GO" id="GO:0009279">
    <property type="term" value="C:cell outer membrane"/>
    <property type="evidence" value="ECO:0007669"/>
    <property type="project" value="InterPro"/>
</dbReference>
<dbReference type="Gene3D" id="3.40.50.1000">
    <property type="entry name" value="HAD superfamily/HAD-like"/>
    <property type="match status" value="1"/>
</dbReference>
<dbReference type="SUPFAM" id="SSF56784">
    <property type="entry name" value="HAD-like"/>
    <property type="match status" value="1"/>
</dbReference>
<dbReference type="InterPro" id="IPR036412">
    <property type="entry name" value="HAD-like_sf"/>
</dbReference>
<dbReference type="Pfam" id="PF03767">
    <property type="entry name" value="Acid_phosphat_B"/>
    <property type="match status" value="1"/>
</dbReference>
<dbReference type="PANTHER" id="PTHR31284:SF10">
    <property type="entry name" value="ACID PHOSPHATASE-LIKE PROTEIN"/>
    <property type="match status" value="1"/>
</dbReference>
<dbReference type="InterPro" id="IPR023214">
    <property type="entry name" value="HAD_sf"/>
</dbReference>
<evidence type="ECO:0000256" key="2">
    <source>
        <dbReference type="SAM" id="SignalP"/>
    </source>
</evidence>
<organism evidence="3 4">
    <name type="scientific">SAR86 cluster bacterium</name>
    <dbReference type="NCBI Taxonomy" id="2030880"/>
    <lineage>
        <taxon>Bacteria</taxon>
        <taxon>Pseudomonadati</taxon>
        <taxon>Pseudomonadota</taxon>
        <taxon>Gammaproteobacteria</taxon>
        <taxon>SAR86 cluster</taxon>
    </lineage>
</organism>
<sequence>MKSLKTHKIFTFWLAVFSVLSTAAEEVDRSFQEQSMLGVLFVQTSPEFAANNIQTYKIATSKIDIALNDKNWTAALEQGTNFSDKPPAIIVDVDETVLDNSAHQARAILGGFSYPTGWLEWGNEVSAPAVAGVKDFLNYADSKGVTIFYVTNRVSELRKATIENIIKLGLPFDERANPLMMKGENGWGSEKTSRRTLIAEKYRIILMAGDQITDFISLEESSVSMDARLQLSSKYEEMWGEKWFMITNPMYGKWEGAIYNNIFPNTKERKKLRLKALNPNK</sequence>
<keyword evidence="1 2" id="KW-0732">Signal</keyword>
<dbReference type="SFLD" id="SFLDG01125">
    <property type="entry name" value="C1.1:_Acid_Phosphatase_Like"/>
    <property type="match status" value="1"/>
</dbReference>
<evidence type="ECO:0000313" key="4">
    <source>
        <dbReference type="Proteomes" id="UP000585327"/>
    </source>
</evidence>
<evidence type="ECO:0008006" key="5">
    <source>
        <dbReference type="Google" id="ProtNLM"/>
    </source>
</evidence>
<dbReference type="EMBL" id="JACETM010000013">
    <property type="protein sequence ID" value="MBA4723975.1"/>
    <property type="molecule type" value="Genomic_DNA"/>
</dbReference>